<protein>
    <submittedName>
        <fullName evidence="1">30171_t:CDS:1</fullName>
    </submittedName>
</protein>
<reference evidence="1" key="1">
    <citation type="submission" date="2021-06" db="EMBL/GenBank/DDBJ databases">
        <authorList>
            <person name="Kallberg Y."/>
            <person name="Tangrot J."/>
            <person name="Rosling A."/>
        </authorList>
    </citation>
    <scope>NUCLEOTIDE SEQUENCE</scope>
    <source>
        <strain evidence="1">MA461A</strain>
    </source>
</reference>
<organism evidence="1 2">
    <name type="scientific">Racocetra persica</name>
    <dbReference type="NCBI Taxonomy" id="160502"/>
    <lineage>
        <taxon>Eukaryota</taxon>
        <taxon>Fungi</taxon>
        <taxon>Fungi incertae sedis</taxon>
        <taxon>Mucoromycota</taxon>
        <taxon>Glomeromycotina</taxon>
        <taxon>Glomeromycetes</taxon>
        <taxon>Diversisporales</taxon>
        <taxon>Gigasporaceae</taxon>
        <taxon>Racocetra</taxon>
    </lineage>
</organism>
<proteinExistence type="predicted"/>
<accession>A0ACA9L140</accession>
<gene>
    <name evidence="1" type="ORF">RPERSI_LOCUS1778</name>
</gene>
<sequence>MLESWYQKLKYDIFDGKPNHCKDILIHEEIQQYKQKAKALVQKVTKIIAGRYWIVSSGSKPDINYLVEKNIEF</sequence>
<evidence type="ECO:0000313" key="1">
    <source>
        <dbReference type="EMBL" id="CAG8500070.1"/>
    </source>
</evidence>
<dbReference type="Proteomes" id="UP000789920">
    <property type="component" value="Unassembled WGS sequence"/>
</dbReference>
<keyword evidence="2" id="KW-1185">Reference proteome</keyword>
<evidence type="ECO:0000313" key="2">
    <source>
        <dbReference type="Proteomes" id="UP000789920"/>
    </source>
</evidence>
<name>A0ACA9L140_9GLOM</name>
<dbReference type="EMBL" id="CAJVQC010001767">
    <property type="protein sequence ID" value="CAG8500070.1"/>
    <property type="molecule type" value="Genomic_DNA"/>
</dbReference>
<comment type="caution">
    <text evidence="1">The sequence shown here is derived from an EMBL/GenBank/DDBJ whole genome shotgun (WGS) entry which is preliminary data.</text>
</comment>